<dbReference type="EMBL" id="FR872643">
    <property type="protein sequence ID" value="CCB90939.1"/>
    <property type="molecule type" value="Genomic_DNA"/>
</dbReference>
<evidence type="ECO:0000256" key="1">
    <source>
        <dbReference type="SAM" id="MobiDB-lite"/>
    </source>
</evidence>
<proteinExistence type="predicted"/>
<organism evidence="2">
    <name type="scientific">Waddlia chondrophila 2032/99</name>
    <dbReference type="NCBI Taxonomy" id="765953"/>
    <lineage>
        <taxon>Bacteria</taxon>
        <taxon>Pseudomonadati</taxon>
        <taxon>Chlamydiota</taxon>
        <taxon>Chlamydiia</taxon>
        <taxon>Parachlamydiales</taxon>
        <taxon>Waddliaceae</taxon>
        <taxon>Waddlia</taxon>
    </lineage>
</organism>
<gene>
    <name evidence="2" type="ORF">WCH_AH04350</name>
</gene>
<feature type="region of interest" description="Disordered" evidence="1">
    <location>
        <begin position="154"/>
        <end position="179"/>
    </location>
</feature>
<evidence type="ECO:0000313" key="2">
    <source>
        <dbReference type="EMBL" id="CCB90939.1"/>
    </source>
</evidence>
<reference evidence="2" key="1">
    <citation type="submission" date="2011-05" db="EMBL/GenBank/DDBJ databases">
        <title>Unity in variety -- the pan-genome of the Chlamydiae.</title>
        <authorList>
            <person name="Collingro A."/>
            <person name="Tischler P."/>
            <person name="Weinmaier T."/>
            <person name="Penz T."/>
            <person name="Heinz E."/>
            <person name="Brunham R.C."/>
            <person name="Read T.D."/>
            <person name="Bavoil P.M."/>
            <person name="Sachse K."/>
            <person name="Kahane S."/>
            <person name="Friedman M.G."/>
            <person name="Rattei T."/>
            <person name="Myers G.S.A."/>
            <person name="Horn M."/>
        </authorList>
    </citation>
    <scope>NUCLEOTIDE SEQUENCE</scope>
    <source>
        <strain evidence="2">2032/99</strain>
    </source>
</reference>
<sequence length="605" mass="69803">MLFSISGTWTNHKGFLIDQTTNQAYPLIEKSDMRAKSGVLAISTPLTHLALSTANISFRVLRVISGYHFWKTDKEENGYNFKARAIETGKDALRAVAQPFALIALEIVSLIGLFKPYDAMRAYFHIENLFYGRPLMAQLLNFVPIENPLENSRSDFLSQESEKPEEHENSFPDPINPDSDSVIDKVEEIDEPEVKAPPTLEQRIAKVIEEEDKEKIPNTSRVVNKCMQALAEHIIDSYQSGDFNTWLQEKKQAVQQQANRFALERLQNPTILQYAAQQLVEQAIEESSPDAFERFDAVDSIKNAIADELNRRASALKIDPLKAFKEQYLPLAKLVKTLPDKPEEFLKKQQEIAEKYHQTFLAVFETTDTENDSLKEKINILEPLVMTLDDELREKILVNLLKVRLDQSKIEELFKNFEENESIVRCLSAFKKAQLFEYIGNKLPNFVNSVNTALDVLGEAAITTPYQKYFHIQLRVLVEKAAENIHDPLQHVEFDLSNEEDAKLNRDLKETIERINKTFSLDIELKIKMKTEYDALSTALNTVFEDQAENIRDWIKSLPDTYDLKGFENWLLRDQFYQTVSVILTDRMPRNAEELYLYYLEQQAD</sequence>
<feature type="compositionally biased region" description="Basic and acidic residues" evidence="1">
    <location>
        <begin position="160"/>
        <end position="170"/>
    </location>
</feature>
<dbReference type="AlphaFoldDB" id="F8LBS5"/>
<accession>F8LBS5</accession>
<protein>
    <submittedName>
        <fullName evidence="2">Uncharacterized protein</fullName>
    </submittedName>
</protein>
<name>F8LBS5_9BACT</name>